<keyword evidence="16" id="KW-1185">Reference proteome</keyword>
<dbReference type="NCBIfam" id="TIGR02003">
    <property type="entry name" value="PTS-II-BC-unk1"/>
    <property type="match status" value="1"/>
</dbReference>
<dbReference type="GO" id="GO:0008982">
    <property type="term" value="F:protein-N(PI)-phosphohistidine-sugar phosphotransferase activity"/>
    <property type="evidence" value="ECO:0007669"/>
    <property type="project" value="InterPro"/>
</dbReference>
<keyword evidence="10 12" id="KW-0472">Membrane</keyword>
<dbReference type="InterPro" id="IPR013013">
    <property type="entry name" value="PTS_EIIC_1"/>
</dbReference>
<dbReference type="Gene3D" id="3.30.1360.60">
    <property type="entry name" value="Glucose permease domain IIB"/>
    <property type="match status" value="1"/>
</dbReference>
<dbReference type="GO" id="GO:0016301">
    <property type="term" value="F:kinase activity"/>
    <property type="evidence" value="ECO:0007669"/>
    <property type="project" value="UniProtKB-KW"/>
</dbReference>
<feature type="transmembrane region" description="Helical" evidence="12">
    <location>
        <begin position="57"/>
        <end position="78"/>
    </location>
</feature>
<dbReference type="AlphaFoldDB" id="A0A1Y6KVX1"/>
<organism evidence="15 16">
    <name type="scientific">Photobacterium aquimaris</name>
    <dbReference type="NCBI Taxonomy" id="512643"/>
    <lineage>
        <taxon>Bacteria</taxon>
        <taxon>Pseudomonadati</taxon>
        <taxon>Pseudomonadota</taxon>
        <taxon>Gammaproteobacteria</taxon>
        <taxon>Vibrionales</taxon>
        <taxon>Vibrionaceae</taxon>
        <taxon>Photobacterium</taxon>
    </lineage>
</organism>
<dbReference type="InterPro" id="IPR001996">
    <property type="entry name" value="PTS_IIB_1"/>
</dbReference>
<dbReference type="InterPro" id="IPR018113">
    <property type="entry name" value="PTrfase_EIIB_Cys"/>
</dbReference>
<keyword evidence="2" id="KW-0813">Transport</keyword>
<evidence type="ECO:0000313" key="16">
    <source>
        <dbReference type="Proteomes" id="UP000196485"/>
    </source>
</evidence>
<dbReference type="PROSITE" id="PS01035">
    <property type="entry name" value="PTS_EIIB_TYPE_1_CYS"/>
    <property type="match status" value="1"/>
</dbReference>
<evidence type="ECO:0000256" key="4">
    <source>
        <dbReference type="ARBA" id="ARBA00022597"/>
    </source>
</evidence>
<feature type="transmembrane region" description="Helical" evidence="12">
    <location>
        <begin position="85"/>
        <end position="110"/>
    </location>
</feature>
<feature type="transmembrane region" description="Helical" evidence="12">
    <location>
        <begin position="308"/>
        <end position="328"/>
    </location>
</feature>
<accession>A0A1Y6KVX1</accession>
<evidence type="ECO:0000256" key="2">
    <source>
        <dbReference type="ARBA" id="ARBA00022448"/>
    </source>
</evidence>
<feature type="active site" description="Phosphocysteine intermediate; for EIIB activity" evidence="11">
    <location>
        <position position="483"/>
    </location>
</feature>
<feature type="transmembrane region" description="Helical" evidence="12">
    <location>
        <begin position="414"/>
        <end position="436"/>
    </location>
</feature>
<dbReference type="PROSITE" id="PS51103">
    <property type="entry name" value="PTS_EIIC_TYPE_1"/>
    <property type="match status" value="1"/>
</dbReference>
<dbReference type="InterPro" id="IPR011300">
    <property type="entry name" value="PTS_IIBC"/>
</dbReference>
<evidence type="ECO:0000256" key="7">
    <source>
        <dbReference type="ARBA" id="ARBA00022692"/>
    </source>
</evidence>
<keyword evidence="7 12" id="KW-0812">Transmembrane</keyword>
<dbReference type="Proteomes" id="UP000196485">
    <property type="component" value="Unassembled WGS sequence"/>
</dbReference>
<comment type="subcellular location">
    <subcellularLocation>
        <location evidence="1">Cell membrane</location>
        <topology evidence="1">Multi-pass membrane protein</topology>
    </subcellularLocation>
</comment>
<feature type="domain" description="PTS EIIB type-1" evidence="13">
    <location>
        <begin position="461"/>
        <end position="540"/>
    </location>
</feature>
<dbReference type="SUPFAM" id="SSF55604">
    <property type="entry name" value="Glucose permease domain IIB"/>
    <property type="match status" value="1"/>
</dbReference>
<keyword evidence="3" id="KW-1003">Cell membrane</keyword>
<proteinExistence type="predicted"/>
<evidence type="ECO:0000259" key="14">
    <source>
        <dbReference type="PROSITE" id="PS51103"/>
    </source>
</evidence>
<dbReference type="Pfam" id="PF00367">
    <property type="entry name" value="PTS_EIIB"/>
    <property type="match status" value="1"/>
</dbReference>
<dbReference type="Pfam" id="PF02378">
    <property type="entry name" value="PTS_EIIC"/>
    <property type="match status" value="1"/>
</dbReference>
<evidence type="ECO:0000256" key="6">
    <source>
        <dbReference type="ARBA" id="ARBA00022683"/>
    </source>
</evidence>
<evidence type="ECO:0000256" key="3">
    <source>
        <dbReference type="ARBA" id="ARBA00022475"/>
    </source>
</evidence>
<evidence type="ECO:0000256" key="11">
    <source>
        <dbReference type="PROSITE-ProRule" id="PRU00421"/>
    </source>
</evidence>
<dbReference type="CDD" id="cd00212">
    <property type="entry name" value="PTS_IIB_glc"/>
    <property type="match status" value="1"/>
</dbReference>
<feature type="transmembrane region" description="Helical" evidence="12">
    <location>
        <begin position="359"/>
        <end position="383"/>
    </location>
</feature>
<dbReference type="EMBL" id="FYAH01000002">
    <property type="protein sequence ID" value="SMY16204.1"/>
    <property type="molecule type" value="Genomic_DNA"/>
</dbReference>
<dbReference type="GO" id="GO:0090563">
    <property type="term" value="F:protein-phosphocysteine-sugar phosphotransferase activity"/>
    <property type="evidence" value="ECO:0007669"/>
    <property type="project" value="TreeGrafter"/>
</dbReference>
<dbReference type="RefSeq" id="WP_087820305.1">
    <property type="nucleotide sequence ID" value="NZ_FYAH01000002.1"/>
</dbReference>
<feature type="transmembrane region" description="Helical" evidence="12">
    <location>
        <begin position="16"/>
        <end position="37"/>
    </location>
</feature>
<feature type="domain" description="PTS EIIC type-1" evidence="14">
    <location>
        <begin position="4"/>
        <end position="448"/>
    </location>
</feature>
<gene>
    <name evidence="15" type="primary">ptsG_2</name>
    <name evidence="15" type="ORF">PAQU9191_01435</name>
</gene>
<feature type="transmembrane region" description="Helical" evidence="12">
    <location>
        <begin position="335"/>
        <end position="353"/>
    </location>
</feature>
<dbReference type="PANTHER" id="PTHR30009:SF8">
    <property type="entry name" value="PTS SYSTEM, IIBC COMPONENT"/>
    <property type="match status" value="1"/>
</dbReference>
<evidence type="ECO:0000256" key="5">
    <source>
        <dbReference type="ARBA" id="ARBA00022679"/>
    </source>
</evidence>
<evidence type="ECO:0000259" key="13">
    <source>
        <dbReference type="PROSITE" id="PS51098"/>
    </source>
</evidence>
<dbReference type="NCBIfam" id="TIGR00826">
    <property type="entry name" value="EIIB_glc"/>
    <property type="match status" value="1"/>
</dbReference>
<dbReference type="GO" id="GO:0005886">
    <property type="term" value="C:plasma membrane"/>
    <property type="evidence" value="ECO:0007669"/>
    <property type="project" value="UniProtKB-SubCell"/>
</dbReference>
<evidence type="ECO:0000313" key="15">
    <source>
        <dbReference type="EMBL" id="SMY16204.1"/>
    </source>
</evidence>
<dbReference type="PANTHER" id="PTHR30009">
    <property type="entry name" value="CYTOCHROME C-TYPE SYNTHESIS PROTEIN AND PTS TRANSMEMBRANE COMPONENT"/>
    <property type="match status" value="1"/>
</dbReference>
<keyword evidence="5" id="KW-0808">Transferase</keyword>
<keyword evidence="8" id="KW-0418">Kinase</keyword>
<feature type="transmembrane region" description="Helical" evidence="12">
    <location>
        <begin position="179"/>
        <end position="202"/>
    </location>
</feature>
<name>A0A1Y6KVX1_9GAMM</name>
<keyword evidence="9 12" id="KW-1133">Transmembrane helix</keyword>
<feature type="transmembrane region" description="Helical" evidence="12">
    <location>
        <begin position="130"/>
        <end position="158"/>
    </location>
</feature>
<evidence type="ECO:0000256" key="8">
    <source>
        <dbReference type="ARBA" id="ARBA00022777"/>
    </source>
</evidence>
<keyword evidence="6" id="KW-0598">Phosphotransferase system</keyword>
<evidence type="ECO:0000256" key="1">
    <source>
        <dbReference type="ARBA" id="ARBA00004651"/>
    </source>
</evidence>
<dbReference type="InterPro" id="IPR003352">
    <property type="entry name" value="PTS_EIIC"/>
</dbReference>
<sequence length="540" mass="58367">MSKLLSFDFWQRFGKSLIVVIAVMPAAGIMISLGKVVAMYAGGIGALETLGHIMENIGWGVIVNLHLLFAVAIGGSWAKERAGGAFAAVIAFILINRTTGVIFGVNGAMMTDPHATVMSLFGTELPVSQFFTTILGAPALNMGVFIGIISGYLGANLYNRYYDFSRLPEALAFFNGKRFVPFMVIVYSVIIALGLAVVWPLVQGALNDFGQWIASSKDSAPIIAPFVYGTLERLLLPFGLHHTLTIPMNYTELGGAYQLLTGPSAGSSVYGQDPLWLAWVSDLNNLKLTDPTTYQHLLDTVHPARFKAGQVIIAASSLIGIGLAMYHCVDSDKRLQYKPMFFSACLAVLLTGVTEPIEFMFMFVAPVLYVAHAVLTGLAFALVDLIDLRVHAFGLIELITRVPMMISAGIGGDLISFVMVCIAFFAINYALFRLLIVKFNLPTPGRAGNYIDEKAEGMSQDDKLEIIIQNLGGRDNIAEIDACMTRLRITVKEPALVADYTLWKSTGALGLVIKDQGVQAIYGPGVDVIKSGLVDKFAIA</sequence>
<reference evidence="16" key="1">
    <citation type="submission" date="2017-06" db="EMBL/GenBank/DDBJ databases">
        <authorList>
            <person name="Rodrigo-Torres L."/>
            <person name="Arahal R. D."/>
            <person name="Lucena T."/>
        </authorList>
    </citation>
    <scope>NUCLEOTIDE SEQUENCE [LARGE SCALE GENOMIC DNA]</scope>
    <source>
        <strain evidence="16">type strain: CECT 9192</strain>
    </source>
</reference>
<evidence type="ECO:0000256" key="10">
    <source>
        <dbReference type="ARBA" id="ARBA00023136"/>
    </source>
</evidence>
<keyword evidence="4" id="KW-0762">Sugar transport</keyword>
<evidence type="ECO:0000256" key="9">
    <source>
        <dbReference type="ARBA" id="ARBA00022989"/>
    </source>
</evidence>
<dbReference type="InterPro" id="IPR050429">
    <property type="entry name" value="PTS_Glucose_EIICBA"/>
</dbReference>
<protein>
    <submittedName>
        <fullName evidence="15">PTS system glucose-specific EIICB component</fullName>
    </submittedName>
</protein>
<dbReference type="InterPro" id="IPR036878">
    <property type="entry name" value="Glu_permease_IIB"/>
</dbReference>
<dbReference type="GO" id="GO:0009401">
    <property type="term" value="P:phosphoenolpyruvate-dependent sugar phosphotransferase system"/>
    <property type="evidence" value="ECO:0007669"/>
    <property type="project" value="UniProtKB-KW"/>
</dbReference>
<dbReference type="PROSITE" id="PS51098">
    <property type="entry name" value="PTS_EIIB_TYPE_1"/>
    <property type="match status" value="1"/>
</dbReference>
<evidence type="ECO:0000256" key="12">
    <source>
        <dbReference type="SAM" id="Phobius"/>
    </source>
</evidence>